<dbReference type="RefSeq" id="WP_020875172.1">
    <property type="nucleotide sequence ID" value="NZ_ATHJ01000011.1"/>
</dbReference>
<dbReference type="OrthoDB" id="368873at2"/>
<dbReference type="PANTHER" id="PTHR23026:SF90">
    <property type="entry name" value="IODOTYROSINE DEIODINASE 1"/>
    <property type="match status" value="1"/>
</dbReference>
<dbReference type="EMBL" id="ATHJ01000011">
    <property type="protein sequence ID" value="EPR44945.1"/>
    <property type="molecule type" value="Genomic_DNA"/>
</dbReference>
<dbReference type="InterPro" id="IPR017900">
    <property type="entry name" value="4Fe4S_Fe_S_CS"/>
</dbReference>
<dbReference type="InterPro" id="IPR029479">
    <property type="entry name" value="Nitroreductase"/>
</dbReference>
<proteinExistence type="predicted"/>
<evidence type="ECO:0000256" key="1">
    <source>
        <dbReference type="ARBA" id="ARBA00022630"/>
    </source>
</evidence>
<dbReference type="InterPro" id="IPR000415">
    <property type="entry name" value="Nitroreductase-like"/>
</dbReference>
<dbReference type="PROSITE" id="PS00198">
    <property type="entry name" value="4FE4S_FER_1"/>
    <property type="match status" value="1"/>
</dbReference>
<keyword evidence="2" id="KW-0288">FMN</keyword>
<comment type="caution">
    <text evidence="9">The sequence shown here is derived from an EMBL/GenBank/DDBJ whole genome shotgun (WGS) entry which is preliminary data.</text>
</comment>
<evidence type="ECO:0000256" key="6">
    <source>
        <dbReference type="ARBA" id="ARBA00023014"/>
    </source>
</evidence>
<dbReference type="Pfam" id="PF12838">
    <property type="entry name" value="Fer4_7"/>
    <property type="match status" value="1"/>
</dbReference>
<reference evidence="9 10" key="1">
    <citation type="journal article" date="2013" name="Genome Announc.">
        <title>Draft genome sequences for three mercury-methylating, sulfate-reducing bacteria.</title>
        <authorList>
            <person name="Brown S.D."/>
            <person name="Hurt R.A.Jr."/>
            <person name="Gilmour C.C."/>
            <person name="Elias D.A."/>
        </authorList>
    </citation>
    <scope>NUCLEOTIDE SEQUENCE [LARGE SCALE GENOMIC DNA]</scope>
    <source>
        <strain evidence="9 10">DSM 2059</strain>
    </source>
</reference>
<feature type="domain" description="4Fe-4S ferredoxin-type" evidence="8">
    <location>
        <begin position="35"/>
        <end position="63"/>
    </location>
</feature>
<feature type="domain" description="4Fe-4S ferredoxin-type" evidence="8">
    <location>
        <begin position="5"/>
        <end position="34"/>
    </location>
</feature>
<keyword evidence="5" id="KW-0408">Iron</keyword>
<dbReference type="InterPro" id="IPR050627">
    <property type="entry name" value="Nitroreductase/BluB"/>
</dbReference>
<dbReference type="GO" id="GO:0046872">
    <property type="term" value="F:metal ion binding"/>
    <property type="evidence" value="ECO:0007669"/>
    <property type="project" value="UniProtKB-KW"/>
</dbReference>
<organism evidence="9 10">
    <name type="scientific">Desulfococcus multivorans DSM 2059</name>
    <dbReference type="NCBI Taxonomy" id="1121405"/>
    <lineage>
        <taxon>Bacteria</taxon>
        <taxon>Pseudomonadati</taxon>
        <taxon>Thermodesulfobacteriota</taxon>
        <taxon>Desulfobacteria</taxon>
        <taxon>Desulfobacterales</taxon>
        <taxon>Desulfococcaceae</taxon>
        <taxon>Desulfococcus</taxon>
    </lineage>
</organism>
<evidence type="ECO:0000256" key="3">
    <source>
        <dbReference type="ARBA" id="ARBA00022723"/>
    </source>
</evidence>
<dbReference type="eggNOG" id="COG0778">
    <property type="taxonomic scope" value="Bacteria"/>
</dbReference>
<keyword evidence="7" id="KW-0812">Transmembrane</keyword>
<dbReference type="SUPFAM" id="SSF55469">
    <property type="entry name" value="FMN-dependent nitroreductase-like"/>
    <property type="match status" value="1"/>
</dbReference>
<evidence type="ECO:0000259" key="8">
    <source>
        <dbReference type="PROSITE" id="PS51379"/>
    </source>
</evidence>
<keyword evidence="7" id="KW-0472">Membrane</keyword>
<dbReference type="PROSITE" id="PS51379">
    <property type="entry name" value="4FE4S_FER_2"/>
    <property type="match status" value="2"/>
</dbReference>
<evidence type="ECO:0000256" key="2">
    <source>
        <dbReference type="ARBA" id="ARBA00022643"/>
    </source>
</evidence>
<dbReference type="eggNOG" id="COG1148">
    <property type="taxonomic scope" value="Bacteria"/>
</dbReference>
<dbReference type="Gene3D" id="3.40.109.10">
    <property type="entry name" value="NADH Oxidase"/>
    <property type="match status" value="1"/>
</dbReference>
<dbReference type="Gene3D" id="3.30.70.20">
    <property type="match status" value="1"/>
</dbReference>
<evidence type="ECO:0000313" key="9">
    <source>
        <dbReference type="EMBL" id="EPR44945.1"/>
    </source>
</evidence>
<dbReference type="AlphaFoldDB" id="S7U734"/>
<evidence type="ECO:0000256" key="7">
    <source>
        <dbReference type="SAM" id="Phobius"/>
    </source>
</evidence>
<keyword evidence="1" id="KW-0285">Flavoprotein</keyword>
<dbReference type="InterPro" id="IPR017896">
    <property type="entry name" value="4Fe4S_Fe-S-bd"/>
</dbReference>
<feature type="transmembrane region" description="Helical" evidence="7">
    <location>
        <begin position="234"/>
        <end position="255"/>
    </location>
</feature>
<dbReference type="Pfam" id="PF00881">
    <property type="entry name" value="Nitroreductase"/>
    <property type="match status" value="1"/>
</dbReference>
<keyword evidence="4" id="KW-0560">Oxidoreductase</keyword>
<dbReference type="GO" id="GO:0016491">
    <property type="term" value="F:oxidoreductase activity"/>
    <property type="evidence" value="ECO:0007669"/>
    <property type="project" value="UniProtKB-KW"/>
</dbReference>
<gene>
    <name evidence="9" type="ORF">dsmv_0981</name>
</gene>
<keyword evidence="7" id="KW-1133">Transmembrane helix</keyword>
<dbReference type="STRING" id="897.B2D07_11795"/>
<dbReference type="SUPFAM" id="SSF54862">
    <property type="entry name" value="4Fe-4S ferredoxins"/>
    <property type="match status" value="1"/>
</dbReference>
<protein>
    <submittedName>
        <fullName evidence="9">Nitroreductase</fullName>
    </submittedName>
</protein>
<dbReference type="GO" id="GO:0051536">
    <property type="term" value="F:iron-sulfur cluster binding"/>
    <property type="evidence" value="ECO:0007669"/>
    <property type="project" value="UniProtKB-KW"/>
</dbReference>
<evidence type="ECO:0000256" key="5">
    <source>
        <dbReference type="ARBA" id="ARBA00023004"/>
    </source>
</evidence>
<evidence type="ECO:0000313" key="10">
    <source>
        <dbReference type="Proteomes" id="UP000014977"/>
    </source>
</evidence>
<keyword evidence="3" id="KW-0479">Metal-binding</keyword>
<sequence>MNRKVTTIIDRKKCIGCGACVSVCPSGTLSLEEKKAKVTGDTSLGCGHCEAACPTGAVRVTAMDAGATRFRTIVPDASWLPHGRYDAAGLIRLMGSRRSCRNYTKRRVDPAVLADLVRAGVLAPSGTNSQKWTFTVLPGPTAVRTFGERVGQFFERLNHTAEKGWLRGLLKLVGRPELHRYYRDYYPTVREALREYRNLGVDRLFHGAAAAIVVGSKPGAACPVEDALLATQNILLAAHAMGLGTCLIGFAVVAMKKDPAIGRFLGIPPEEDVHAVIALGHPNETYRRTAGRKAFELRIYQADGR</sequence>
<dbReference type="Proteomes" id="UP000014977">
    <property type="component" value="Unassembled WGS sequence"/>
</dbReference>
<accession>S7U734</accession>
<keyword evidence="6" id="KW-0411">Iron-sulfur</keyword>
<keyword evidence="10" id="KW-1185">Reference proteome</keyword>
<name>S7U734_DESML</name>
<evidence type="ECO:0000256" key="4">
    <source>
        <dbReference type="ARBA" id="ARBA00023002"/>
    </source>
</evidence>
<dbReference type="PANTHER" id="PTHR23026">
    <property type="entry name" value="NADPH NITROREDUCTASE"/>
    <property type="match status" value="1"/>
</dbReference>